<dbReference type="EMBL" id="CP001338">
    <property type="protein sequence ID" value="ACL16387.1"/>
    <property type="molecule type" value="Genomic_DNA"/>
</dbReference>
<sequence length="379" mass="39897" precursor="true">MKLYRSLLIIGLVMISCITMASAGGMAMFKVAAPEHVNTGDVVTATIAVDNNLNPLASDMDLVLDWDGTMLQYMKTDFQVGHTTSTEQYGKGTLELMLADSTNGFKNGEYDMAVVTFVAIGPGETTPKVRVHSMNDLEGNDISGKTDVKATTITIAGDALNGTIPTLTQTTVLPVTTTPTVQQNVTLAPVTQTVQTWPATTQQQSWPLPGQQVTVAAQQGLQQGASSGSPAAATTIPTLFPGTVATVWPPVTNTSNQTVYQTVQTYQSVYQNSSSGIQNNGNMSFQSFVADSGQSQNYNPNGSGSASSTNFNSLIETSQTTIPPTQNNLGIQKDSSFKANNTSITTTTTAKKSGSMFGLLSVAALAGVALIAARQRKNE</sequence>
<keyword evidence="2" id="KW-1133">Transmembrane helix</keyword>
<reference evidence="3 4" key="1">
    <citation type="journal article" date="2015" name="Genome Announc.">
        <title>Complete Genome Sequence of Methanosphaerula palustris E1-9CT, a Hydrogenotrophic Methanogen Isolated from a Minerotrophic Fen Peatland.</title>
        <authorList>
            <person name="Cadillo-Quiroz H."/>
            <person name="Browne P."/>
            <person name="Kyrpides N."/>
            <person name="Woyke T."/>
            <person name="Goodwin L."/>
            <person name="Detter C."/>
            <person name="Yavitt J.B."/>
            <person name="Zinder S.H."/>
        </authorList>
    </citation>
    <scope>NUCLEOTIDE SEQUENCE [LARGE SCALE GENOMIC DNA]</scope>
    <source>
        <strain evidence="4">ATCC BAA-1556 / DSM 19958 / E1-9c</strain>
    </source>
</reference>
<dbReference type="HOGENOM" id="CLU_728843_0_0_2"/>
<dbReference type="Gene3D" id="2.60.40.680">
    <property type="match status" value="1"/>
</dbReference>
<dbReference type="GO" id="GO:0030246">
    <property type="term" value="F:carbohydrate binding"/>
    <property type="evidence" value="ECO:0007669"/>
    <property type="project" value="InterPro"/>
</dbReference>
<evidence type="ECO:0000313" key="3">
    <source>
        <dbReference type="EMBL" id="ACL16387.1"/>
    </source>
</evidence>
<dbReference type="SUPFAM" id="SSF49384">
    <property type="entry name" value="Carbohydrate-binding domain"/>
    <property type="match status" value="1"/>
</dbReference>
<dbReference type="AlphaFoldDB" id="B8GGY2"/>
<feature type="region of interest" description="Disordered" evidence="1">
    <location>
        <begin position="291"/>
        <end position="311"/>
    </location>
</feature>
<evidence type="ECO:0000256" key="1">
    <source>
        <dbReference type="SAM" id="MobiDB-lite"/>
    </source>
</evidence>
<evidence type="ECO:0000313" key="4">
    <source>
        <dbReference type="Proteomes" id="UP000002457"/>
    </source>
</evidence>
<dbReference type="InterPro" id="IPR008965">
    <property type="entry name" value="CBM2/CBM3_carb-bd_dom_sf"/>
</dbReference>
<evidence type="ECO:0008006" key="5">
    <source>
        <dbReference type="Google" id="ProtNLM"/>
    </source>
</evidence>
<name>B8GGY2_METPE</name>
<dbReference type="KEGG" id="mpl:Mpal_1039"/>
<keyword evidence="2" id="KW-0812">Transmembrane</keyword>
<evidence type="ECO:0000256" key="2">
    <source>
        <dbReference type="SAM" id="Phobius"/>
    </source>
</evidence>
<proteinExistence type="predicted"/>
<dbReference type="PROSITE" id="PS51257">
    <property type="entry name" value="PROKAR_LIPOPROTEIN"/>
    <property type="match status" value="1"/>
</dbReference>
<dbReference type="Proteomes" id="UP000002457">
    <property type="component" value="Chromosome"/>
</dbReference>
<feature type="transmembrane region" description="Helical" evidence="2">
    <location>
        <begin position="354"/>
        <end position="373"/>
    </location>
</feature>
<organism evidence="3 4">
    <name type="scientific">Methanosphaerula palustris (strain ATCC BAA-1556 / DSM 19958 / E1-9c)</name>
    <dbReference type="NCBI Taxonomy" id="521011"/>
    <lineage>
        <taxon>Archaea</taxon>
        <taxon>Methanobacteriati</taxon>
        <taxon>Methanobacteriota</taxon>
        <taxon>Stenosarchaea group</taxon>
        <taxon>Methanomicrobia</taxon>
        <taxon>Methanomicrobiales</taxon>
        <taxon>Methanoregulaceae</taxon>
        <taxon>Methanosphaerula</taxon>
    </lineage>
</organism>
<protein>
    <recommendedName>
        <fullName evidence="5">Cohesin domain-containing protein</fullName>
    </recommendedName>
</protein>
<accession>B8GGY2</accession>
<keyword evidence="4" id="KW-1185">Reference proteome</keyword>
<gene>
    <name evidence="3" type="ordered locus">Mpal_1039</name>
</gene>
<dbReference type="RefSeq" id="WP_012617706.1">
    <property type="nucleotide sequence ID" value="NC_011832.1"/>
</dbReference>
<dbReference type="GeneID" id="7271773"/>
<keyword evidence="2" id="KW-0472">Membrane</keyword>